<evidence type="ECO:0000313" key="1">
    <source>
        <dbReference type="EMBL" id="BBI54271.1"/>
    </source>
</evidence>
<name>A0ABM7GU64_9GAMM</name>
<evidence type="ECO:0000313" key="2">
    <source>
        <dbReference type="Proteomes" id="UP000289555"/>
    </source>
</evidence>
<reference evidence="2" key="1">
    <citation type="journal article" date="2019" name="Microbiol. Resour. Announc.">
        <title>Complete Genome Sequence of Halomonas olivaria, a Moderately Halophilic Bacterium Isolated from Olive Processing Effluents, Obtained by Nanopore Sequencing.</title>
        <authorList>
            <person name="Nagata S."/>
            <person name="Ii K.M."/>
            <person name="Tsukimi T."/>
            <person name="Miura M.C."/>
            <person name="Galipon J."/>
            <person name="Arakawa K."/>
        </authorList>
    </citation>
    <scope>NUCLEOTIDE SEQUENCE [LARGE SCALE GENOMIC DNA]</scope>
    <source>
        <strain evidence="2">TYRC17</strain>
    </source>
</reference>
<accession>A0ABM7GU64</accession>
<gene>
    <name evidence="1" type="ORF">HORIV_66920</name>
</gene>
<dbReference type="Proteomes" id="UP000289555">
    <property type="component" value="Chromosome"/>
</dbReference>
<sequence>MPVLQSYIAGQWFGKTESKALISAINGTTVAHTHQEEINFREAVAYARNTGEKYAGTGFPAAGRHS</sequence>
<protein>
    <submittedName>
        <fullName evidence="1">Uncharacterized protein</fullName>
    </submittedName>
</protein>
<proteinExistence type="predicted"/>
<organism evidence="1 2">
    <name type="scientific">Vreelandella olivaria</name>
    <dbReference type="NCBI Taxonomy" id="390919"/>
    <lineage>
        <taxon>Bacteria</taxon>
        <taxon>Pseudomonadati</taxon>
        <taxon>Pseudomonadota</taxon>
        <taxon>Gammaproteobacteria</taxon>
        <taxon>Oceanospirillales</taxon>
        <taxon>Halomonadaceae</taxon>
        <taxon>Vreelandella</taxon>
    </lineage>
</organism>
<dbReference type="EMBL" id="AP019416">
    <property type="protein sequence ID" value="BBI54271.1"/>
    <property type="molecule type" value="Genomic_DNA"/>
</dbReference>
<keyword evidence="2" id="KW-1185">Reference proteome</keyword>